<dbReference type="Gene3D" id="3.50.30.50">
    <property type="entry name" value="Putative cyclase"/>
    <property type="match status" value="1"/>
</dbReference>
<feature type="non-terminal residue" evidence="1">
    <location>
        <position position="114"/>
    </location>
</feature>
<organism evidence="1">
    <name type="scientific">marine sediment metagenome</name>
    <dbReference type="NCBI Taxonomy" id="412755"/>
    <lineage>
        <taxon>unclassified sequences</taxon>
        <taxon>metagenomes</taxon>
        <taxon>ecological metagenomes</taxon>
    </lineage>
</organism>
<name>X1SDA2_9ZZZZ</name>
<reference evidence="1" key="1">
    <citation type="journal article" date="2014" name="Front. Microbiol.">
        <title>High frequency of phylogenetically diverse reductive dehalogenase-homologous genes in deep subseafloor sedimentary metagenomes.</title>
        <authorList>
            <person name="Kawai M."/>
            <person name="Futagami T."/>
            <person name="Toyoda A."/>
            <person name="Takaki Y."/>
            <person name="Nishi S."/>
            <person name="Hori S."/>
            <person name="Arai W."/>
            <person name="Tsubouchi T."/>
            <person name="Morono Y."/>
            <person name="Uchiyama I."/>
            <person name="Ito T."/>
            <person name="Fujiyama A."/>
            <person name="Inagaki F."/>
            <person name="Takami H."/>
        </authorList>
    </citation>
    <scope>NUCLEOTIDE SEQUENCE</scope>
    <source>
        <strain evidence="1">Expedition CK06-06</strain>
    </source>
</reference>
<dbReference type="GO" id="GO:0019441">
    <property type="term" value="P:L-tryptophan catabolic process to kynurenine"/>
    <property type="evidence" value="ECO:0007669"/>
    <property type="project" value="InterPro"/>
</dbReference>
<dbReference type="GO" id="GO:0004061">
    <property type="term" value="F:arylformamidase activity"/>
    <property type="evidence" value="ECO:0007669"/>
    <property type="project" value="InterPro"/>
</dbReference>
<dbReference type="InterPro" id="IPR037175">
    <property type="entry name" value="KFase_sf"/>
</dbReference>
<dbReference type="Pfam" id="PF04199">
    <property type="entry name" value="Cyclase"/>
    <property type="match status" value="1"/>
</dbReference>
<dbReference type="PANTHER" id="PTHR31118">
    <property type="entry name" value="CYCLASE-LIKE PROTEIN 2"/>
    <property type="match status" value="1"/>
</dbReference>
<comment type="caution">
    <text evidence="1">The sequence shown here is derived from an EMBL/GenBank/DDBJ whole genome shotgun (WGS) entry which is preliminary data.</text>
</comment>
<dbReference type="InterPro" id="IPR007325">
    <property type="entry name" value="KFase/CYL"/>
</dbReference>
<protein>
    <recommendedName>
        <fullName evidence="2">Cyclase family protein</fullName>
    </recommendedName>
</protein>
<dbReference type="PANTHER" id="PTHR31118:SF32">
    <property type="entry name" value="KYNURENINE FORMAMIDASE"/>
    <property type="match status" value="1"/>
</dbReference>
<evidence type="ECO:0008006" key="2">
    <source>
        <dbReference type="Google" id="ProtNLM"/>
    </source>
</evidence>
<sequence>MTLPQHTFTPDMIIDISVTLRQGLACWPGEEHWLLEPTQRMAEGGSCNLSRVAMSLHTGTHVDAPWHFGESDRTVESIPLDKLVLKARVLDLTQVDSAIGRNELEGKLDDIQAV</sequence>
<accession>X1SDA2</accession>
<dbReference type="EMBL" id="BARW01011426">
    <property type="protein sequence ID" value="GAI73405.1"/>
    <property type="molecule type" value="Genomic_DNA"/>
</dbReference>
<dbReference type="AlphaFoldDB" id="X1SDA2"/>
<proteinExistence type="predicted"/>
<dbReference type="SUPFAM" id="SSF102198">
    <property type="entry name" value="Putative cyclase"/>
    <property type="match status" value="1"/>
</dbReference>
<gene>
    <name evidence="1" type="ORF">S12H4_22038</name>
</gene>
<evidence type="ECO:0000313" key="1">
    <source>
        <dbReference type="EMBL" id="GAI73405.1"/>
    </source>
</evidence>